<protein>
    <submittedName>
        <fullName evidence="2">Osmotically inducible protein Y</fullName>
    </submittedName>
</protein>
<dbReference type="Pfam" id="PF04972">
    <property type="entry name" value="BON"/>
    <property type="match status" value="2"/>
</dbReference>
<gene>
    <name evidence="2" type="ORF">Lqui_1876</name>
</gene>
<evidence type="ECO:0000313" key="2">
    <source>
        <dbReference type="EMBL" id="KTD49665.1"/>
    </source>
</evidence>
<dbReference type="InterPro" id="IPR014004">
    <property type="entry name" value="Transpt-assoc_nodulatn_dom_bac"/>
</dbReference>
<feature type="domain" description="BON" evidence="1">
    <location>
        <begin position="34"/>
        <end position="103"/>
    </location>
</feature>
<dbReference type="PATRIC" id="fig|45073.5.peg.1981"/>
<dbReference type="Proteomes" id="UP000054618">
    <property type="component" value="Unassembled WGS sequence"/>
</dbReference>
<dbReference type="Gene3D" id="3.30.1340.30">
    <property type="match status" value="2"/>
</dbReference>
<dbReference type="STRING" id="45073.Lqui_1876"/>
<dbReference type="PANTHER" id="PTHR34606:SF16">
    <property type="entry name" value="BON DOMAIN-CONTAINING PROTEIN"/>
    <property type="match status" value="1"/>
</dbReference>
<dbReference type="PANTHER" id="PTHR34606">
    <property type="entry name" value="BON DOMAIN-CONTAINING PROTEIN"/>
    <property type="match status" value="1"/>
</dbReference>
<dbReference type="InterPro" id="IPR051686">
    <property type="entry name" value="Lipoprotein_DolP"/>
</dbReference>
<dbReference type="EMBL" id="LNYS01000010">
    <property type="protein sequence ID" value="KTD49665.1"/>
    <property type="molecule type" value="Genomic_DNA"/>
</dbReference>
<dbReference type="SMART" id="SM00749">
    <property type="entry name" value="BON"/>
    <property type="match status" value="2"/>
</dbReference>
<feature type="domain" description="BON" evidence="1">
    <location>
        <begin position="109"/>
        <end position="182"/>
    </location>
</feature>
<dbReference type="PROSITE" id="PS50914">
    <property type="entry name" value="BON"/>
    <property type="match status" value="2"/>
</dbReference>
<evidence type="ECO:0000313" key="3">
    <source>
        <dbReference type="Proteomes" id="UP000054618"/>
    </source>
</evidence>
<evidence type="ECO:0000259" key="1">
    <source>
        <dbReference type="PROSITE" id="PS50914"/>
    </source>
</evidence>
<sequence length="185" mass="20221">MRIFLYFILPFCFLGSIHSVYAEPNLKEIEQTISDSVITAKIKAKYTKNTDLNPLKISVSTENGIVTLSGHVNDRQAFVDALTLAKSTKGVKSVEIEDLVIKPVNMGLTDAYITAKVEAAVLKAKVFDDESIPLVGIKASTSNGTVTLSGKVKQEKSILVIIKRVNQVRGVKKIISKLQVNKDDS</sequence>
<accession>A0A0W0XXW2</accession>
<name>A0A0W0XXW2_9GAMM</name>
<dbReference type="AlphaFoldDB" id="A0A0W0XXW2"/>
<dbReference type="RefSeq" id="WP_058507980.1">
    <property type="nucleotide sequence ID" value="NZ_CAAAIK010000016.1"/>
</dbReference>
<comment type="caution">
    <text evidence="2">The sequence shown here is derived from an EMBL/GenBank/DDBJ whole genome shotgun (WGS) entry which is preliminary data.</text>
</comment>
<reference evidence="2 3" key="1">
    <citation type="submission" date="2015-11" db="EMBL/GenBank/DDBJ databases">
        <title>Genomic analysis of 38 Legionella species identifies large and diverse effector repertoires.</title>
        <authorList>
            <person name="Burstein D."/>
            <person name="Amaro F."/>
            <person name="Zusman T."/>
            <person name="Lifshitz Z."/>
            <person name="Cohen O."/>
            <person name="Gilbert J.A."/>
            <person name="Pupko T."/>
            <person name="Shuman H.A."/>
            <person name="Segal G."/>
        </authorList>
    </citation>
    <scope>NUCLEOTIDE SEQUENCE [LARGE SCALE GENOMIC DNA]</scope>
    <source>
        <strain evidence="2 3">CDC#1442-AUS-E</strain>
    </source>
</reference>
<dbReference type="OrthoDB" id="5653754at2"/>
<dbReference type="InterPro" id="IPR007055">
    <property type="entry name" value="BON_dom"/>
</dbReference>
<organism evidence="2 3">
    <name type="scientific">Legionella quinlivanii</name>
    <dbReference type="NCBI Taxonomy" id="45073"/>
    <lineage>
        <taxon>Bacteria</taxon>
        <taxon>Pseudomonadati</taxon>
        <taxon>Pseudomonadota</taxon>
        <taxon>Gammaproteobacteria</taxon>
        <taxon>Legionellales</taxon>
        <taxon>Legionellaceae</taxon>
        <taxon>Legionella</taxon>
    </lineage>
</organism>
<keyword evidence="3" id="KW-1185">Reference proteome</keyword>
<proteinExistence type="predicted"/>